<evidence type="ECO:0000256" key="2">
    <source>
        <dbReference type="ARBA" id="ARBA00023125"/>
    </source>
</evidence>
<sequence>MASIRDVAKAAGVSLGTVSNAINRPEILAPRTLRKVQKVIEDMGFVPNASARNLRAGRNRVIGLVVPDISNPFFTDLARGVNNAAFAAKYVVILCNTDESSEKESQYLDVLSAQNVEGILITPARETTRALASVTEKGIRLALVDRPALGLQACSVAVNDSYGGSLALTHLYDLGHRSIVLLTGSEDIPQVADRNAGIRETLNEIPASDRPNIIELRLDSMSASNAYSAIMKKLESGIDFTGVICGNDLIALGAIRAFREKNISVPEDVSVIGYDDIDFAGSANVPLTSISQPAYELGYAAAELIISECENPERHVHQRVEFQPRLIVRSSTAPTKSHRATLKIS</sequence>
<dbReference type="EMBL" id="CAESPC010000034">
    <property type="protein sequence ID" value="CAB4366752.1"/>
    <property type="molecule type" value="Genomic_DNA"/>
</dbReference>
<dbReference type="PROSITE" id="PS00356">
    <property type="entry name" value="HTH_LACI_1"/>
    <property type="match status" value="1"/>
</dbReference>
<evidence type="ECO:0000256" key="3">
    <source>
        <dbReference type="ARBA" id="ARBA00023163"/>
    </source>
</evidence>
<dbReference type="AlphaFoldDB" id="A0A6J7BBT7"/>
<organism evidence="6">
    <name type="scientific">freshwater metagenome</name>
    <dbReference type="NCBI Taxonomy" id="449393"/>
    <lineage>
        <taxon>unclassified sequences</taxon>
        <taxon>metagenomes</taxon>
        <taxon>ecological metagenomes</taxon>
    </lineage>
</organism>
<accession>A0A6J7BBT7</accession>
<dbReference type="SUPFAM" id="SSF47413">
    <property type="entry name" value="lambda repressor-like DNA-binding domains"/>
    <property type="match status" value="1"/>
</dbReference>
<dbReference type="EMBL" id="CAFAZZ010000053">
    <property type="protein sequence ID" value="CAB4842515.1"/>
    <property type="molecule type" value="Genomic_DNA"/>
</dbReference>
<evidence type="ECO:0000313" key="5">
    <source>
        <dbReference type="EMBL" id="CAB4366752.1"/>
    </source>
</evidence>
<dbReference type="InterPro" id="IPR000843">
    <property type="entry name" value="HTH_LacI"/>
</dbReference>
<protein>
    <submittedName>
        <fullName evidence="6">Unannotated protein</fullName>
    </submittedName>
</protein>
<dbReference type="CDD" id="cd06293">
    <property type="entry name" value="PBP1_LacI-like"/>
    <property type="match status" value="1"/>
</dbReference>
<proteinExistence type="predicted"/>
<keyword evidence="2" id="KW-0238">DNA-binding</keyword>
<dbReference type="InterPro" id="IPR046335">
    <property type="entry name" value="LacI/GalR-like_sensor"/>
</dbReference>
<dbReference type="PANTHER" id="PTHR30146:SF109">
    <property type="entry name" value="HTH-TYPE TRANSCRIPTIONAL REGULATOR GALS"/>
    <property type="match status" value="1"/>
</dbReference>
<reference evidence="6" key="1">
    <citation type="submission" date="2020-05" db="EMBL/GenBank/DDBJ databases">
        <authorList>
            <person name="Chiriac C."/>
            <person name="Salcher M."/>
            <person name="Ghai R."/>
            <person name="Kavagutti S V."/>
        </authorList>
    </citation>
    <scope>NUCLEOTIDE SEQUENCE</scope>
</reference>
<dbReference type="PANTHER" id="PTHR30146">
    <property type="entry name" value="LACI-RELATED TRANSCRIPTIONAL REPRESSOR"/>
    <property type="match status" value="1"/>
</dbReference>
<dbReference type="PROSITE" id="PS50932">
    <property type="entry name" value="HTH_LACI_2"/>
    <property type="match status" value="1"/>
</dbReference>
<dbReference type="InterPro" id="IPR010982">
    <property type="entry name" value="Lambda_DNA-bd_dom_sf"/>
</dbReference>
<keyword evidence="3" id="KW-0804">Transcription</keyword>
<dbReference type="Gene3D" id="3.40.50.2300">
    <property type="match status" value="2"/>
</dbReference>
<dbReference type="GO" id="GO:0003700">
    <property type="term" value="F:DNA-binding transcription factor activity"/>
    <property type="evidence" value="ECO:0007669"/>
    <property type="project" value="TreeGrafter"/>
</dbReference>
<dbReference type="Gene3D" id="1.10.260.40">
    <property type="entry name" value="lambda repressor-like DNA-binding domains"/>
    <property type="match status" value="1"/>
</dbReference>
<evidence type="ECO:0000256" key="1">
    <source>
        <dbReference type="ARBA" id="ARBA00023015"/>
    </source>
</evidence>
<dbReference type="Pfam" id="PF00356">
    <property type="entry name" value="LacI"/>
    <property type="match status" value="1"/>
</dbReference>
<evidence type="ECO:0000259" key="4">
    <source>
        <dbReference type="PROSITE" id="PS50932"/>
    </source>
</evidence>
<dbReference type="SMART" id="SM00354">
    <property type="entry name" value="HTH_LACI"/>
    <property type="match status" value="1"/>
</dbReference>
<name>A0A6J7BBT7_9ZZZZ</name>
<dbReference type="CDD" id="cd01392">
    <property type="entry name" value="HTH_LacI"/>
    <property type="match status" value="1"/>
</dbReference>
<dbReference type="Pfam" id="PF13377">
    <property type="entry name" value="Peripla_BP_3"/>
    <property type="match status" value="1"/>
</dbReference>
<feature type="domain" description="HTH lacI-type" evidence="4">
    <location>
        <begin position="2"/>
        <end position="56"/>
    </location>
</feature>
<dbReference type="GO" id="GO:0000976">
    <property type="term" value="F:transcription cis-regulatory region binding"/>
    <property type="evidence" value="ECO:0007669"/>
    <property type="project" value="TreeGrafter"/>
</dbReference>
<evidence type="ECO:0000313" key="6">
    <source>
        <dbReference type="EMBL" id="CAB4842515.1"/>
    </source>
</evidence>
<keyword evidence="1" id="KW-0805">Transcription regulation</keyword>
<dbReference type="SUPFAM" id="SSF53822">
    <property type="entry name" value="Periplasmic binding protein-like I"/>
    <property type="match status" value="1"/>
</dbReference>
<gene>
    <name evidence="6" type="ORF">UFOPK3243_00634</name>
    <name evidence="5" type="ORF">UFOPK4180_00341</name>
</gene>
<dbReference type="InterPro" id="IPR028082">
    <property type="entry name" value="Peripla_BP_I"/>
</dbReference>